<dbReference type="RefSeq" id="WP_103933199.1">
    <property type="nucleotide sequence ID" value="NZ_FNVA01000003.1"/>
</dbReference>
<keyword evidence="2" id="KW-0408">Iron</keyword>
<dbReference type="PANTHER" id="PTHR35303">
    <property type="entry name" value="OS02G0197800 PROTEIN"/>
    <property type="match status" value="1"/>
</dbReference>
<dbReference type="Gene3D" id="3.30.2020.30">
    <property type="match status" value="1"/>
</dbReference>
<sequence length="149" mass="16532">MSHEGIRMVSAAEAARAEKLQLGGAAIQPAKVKIDKTGGTGMRIEWKDGHVSEWPFAWLRAACPCANCHEEREAAHREPGIPKPKPQSLLPMYEAPSRPLEITPIGKYAVKFHWNDGHEAGIYSWDYLRNVCDTAWADQLAQKAADAKQ</sequence>
<protein>
    <submittedName>
        <fullName evidence="4">DUF971 family protein</fullName>
    </submittedName>
</protein>
<accession>A0A1H5YKR9</accession>
<reference evidence="4 5" key="1">
    <citation type="submission" date="2016-10" db="EMBL/GenBank/DDBJ databases">
        <authorList>
            <person name="de Groot N.N."/>
        </authorList>
    </citation>
    <scope>NUCLEOTIDE SEQUENCE [LARGE SCALE GENOMIC DNA]</scope>
    <source>
        <strain evidence="4 5">DSM 22489</strain>
    </source>
</reference>
<gene>
    <name evidence="4" type="ORF">SAMN05421819_2339</name>
</gene>
<dbReference type="InterPro" id="IPR010376">
    <property type="entry name" value="GBBH-like_N"/>
</dbReference>
<name>A0A1H5YKR9_9BACT</name>
<dbReference type="AlphaFoldDB" id="A0A1H5YKR9"/>
<dbReference type="InterPro" id="IPR038492">
    <property type="entry name" value="GBBH-like_N_sf"/>
</dbReference>
<keyword evidence="1" id="KW-0479">Metal-binding</keyword>
<keyword evidence="5" id="KW-1185">Reference proteome</keyword>
<proteinExistence type="predicted"/>
<dbReference type="EMBL" id="FNVA01000003">
    <property type="protein sequence ID" value="SEG23976.1"/>
    <property type="molecule type" value="Genomic_DNA"/>
</dbReference>
<dbReference type="GO" id="GO:0046872">
    <property type="term" value="F:metal ion binding"/>
    <property type="evidence" value="ECO:0007669"/>
    <property type="project" value="UniProtKB-KW"/>
</dbReference>
<feature type="domain" description="Gamma-butyrobetaine hydroxylase-like N-terminal" evidence="3">
    <location>
        <begin position="38"/>
        <end position="129"/>
    </location>
</feature>
<dbReference type="OrthoDB" id="9794178at2"/>
<evidence type="ECO:0000256" key="2">
    <source>
        <dbReference type="ARBA" id="ARBA00023004"/>
    </source>
</evidence>
<evidence type="ECO:0000256" key="1">
    <source>
        <dbReference type="ARBA" id="ARBA00022723"/>
    </source>
</evidence>
<dbReference type="Proteomes" id="UP000236728">
    <property type="component" value="Unassembled WGS sequence"/>
</dbReference>
<evidence type="ECO:0000313" key="4">
    <source>
        <dbReference type="EMBL" id="SEG23976.1"/>
    </source>
</evidence>
<evidence type="ECO:0000259" key="3">
    <source>
        <dbReference type="Pfam" id="PF06155"/>
    </source>
</evidence>
<dbReference type="Pfam" id="PF06155">
    <property type="entry name" value="GBBH-like_N"/>
    <property type="match status" value="1"/>
</dbReference>
<evidence type="ECO:0000313" key="5">
    <source>
        <dbReference type="Proteomes" id="UP000236728"/>
    </source>
</evidence>
<organism evidence="4 5">
    <name type="scientific">Bryocella elongata</name>
    <dbReference type="NCBI Taxonomy" id="863522"/>
    <lineage>
        <taxon>Bacteria</taxon>
        <taxon>Pseudomonadati</taxon>
        <taxon>Acidobacteriota</taxon>
        <taxon>Terriglobia</taxon>
        <taxon>Terriglobales</taxon>
        <taxon>Acidobacteriaceae</taxon>
        <taxon>Bryocella</taxon>
    </lineage>
</organism>